<dbReference type="OrthoDB" id="7699050at2759"/>
<evidence type="ECO:0000313" key="2">
    <source>
        <dbReference type="RefSeq" id="XP_025075637.1"/>
    </source>
</evidence>
<dbReference type="AlphaFoldDB" id="A0A8N1SBQ2"/>
<sequence>VLKTPRIAHLILNIARGEYLHLGFEAGILSILQQTFPELIPLDTLMVDFSTDDATLDRQSKIQMWPIQISIANIPRSKPTIVGIWRSLKSTNAKKLFQSFVDEVRDVLNREGIIFHNQQKFKLRCFIADSPARAFVLGHKGHGSLFPVFEMLDSSSCLS</sequence>
<reference evidence="2" key="1">
    <citation type="submission" date="2025-08" db="UniProtKB">
        <authorList>
            <consortium name="RefSeq"/>
        </authorList>
    </citation>
    <scope>IDENTIFICATION</scope>
</reference>
<feature type="non-terminal residue" evidence="2">
    <location>
        <position position="1"/>
    </location>
</feature>
<dbReference type="GeneID" id="112553037"/>
<dbReference type="Proteomes" id="UP000504615">
    <property type="component" value="Unplaced"/>
</dbReference>
<evidence type="ECO:0000313" key="1">
    <source>
        <dbReference type="Proteomes" id="UP000504615"/>
    </source>
</evidence>
<dbReference type="RefSeq" id="XP_025075637.1">
    <property type="nucleotide sequence ID" value="XM_025219852.1"/>
</dbReference>
<dbReference type="PANTHER" id="PTHR33053:SF24">
    <property type="entry name" value="TRANSPOSASE DOMAIN-CONTAINING PROTEIN"/>
    <property type="match status" value="1"/>
</dbReference>
<name>A0A8N1SBQ2_9HYME</name>
<proteinExistence type="predicted"/>
<accession>A0A8N1SBQ2</accession>
<keyword evidence="1" id="KW-1185">Reference proteome</keyword>
<gene>
    <name evidence="2" type="primary">LOC112553037</name>
</gene>
<protein>
    <submittedName>
        <fullName evidence="2">Uncharacterized protein LOC112553037</fullName>
    </submittedName>
</protein>
<dbReference type="PANTHER" id="PTHR33053">
    <property type="entry name" value="PROTEIN, PUTATIVE-RELATED"/>
    <property type="match status" value="1"/>
</dbReference>
<organism evidence="1 2">
    <name type="scientific">Pogonomyrmex barbatus</name>
    <name type="common">red harvester ant</name>
    <dbReference type="NCBI Taxonomy" id="144034"/>
    <lineage>
        <taxon>Eukaryota</taxon>
        <taxon>Metazoa</taxon>
        <taxon>Ecdysozoa</taxon>
        <taxon>Arthropoda</taxon>
        <taxon>Hexapoda</taxon>
        <taxon>Insecta</taxon>
        <taxon>Pterygota</taxon>
        <taxon>Neoptera</taxon>
        <taxon>Endopterygota</taxon>
        <taxon>Hymenoptera</taxon>
        <taxon>Apocrita</taxon>
        <taxon>Aculeata</taxon>
        <taxon>Formicoidea</taxon>
        <taxon>Formicidae</taxon>
        <taxon>Myrmicinae</taxon>
        <taxon>Pogonomyrmex</taxon>
    </lineage>
</organism>